<accession>A0A5E4CBH4</accession>
<reference evidence="2" key="1">
    <citation type="submission" date="2019-04" db="EMBL/GenBank/DDBJ databases">
        <authorList>
            <person name="Alioto T."/>
            <person name="Alioto T."/>
        </authorList>
    </citation>
    <scope>NUCLEOTIDE SEQUENCE [LARGE SCALE GENOMIC DNA]</scope>
</reference>
<proteinExistence type="predicted"/>
<evidence type="ECO:0000256" key="1">
    <source>
        <dbReference type="SAM" id="Phobius"/>
    </source>
</evidence>
<keyword evidence="1" id="KW-1133">Transmembrane helix</keyword>
<gene>
    <name evidence="2" type="ORF">MONAX_5E033799</name>
</gene>
<feature type="transmembrane region" description="Helical" evidence="1">
    <location>
        <begin position="20"/>
        <end position="38"/>
    </location>
</feature>
<organism evidence="2 3">
    <name type="scientific">Marmota monax</name>
    <name type="common">Woodchuck</name>
    <dbReference type="NCBI Taxonomy" id="9995"/>
    <lineage>
        <taxon>Eukaryota</taxon>
        <taxon>Metazoa</taxon>
        <taxon>Chordata</taxon>
        <taxon>Craniata</taxon>
        <taxon>Vertebrata</taxon>
        <taxon>Euteleostomi</taxon>
        <taxon>Mammalia</taxon>
        <taxon>Eutheria</taxon>
        <taxon>Euarchontoglires</taxon>
        <taxon>Glires</taxon>
        <taxon>Rodentia</taxon>
        <taxon>Sciuromorpha</taxon>
        <taxon>Sciuridae</taxon>
        <taxon>Xerinae</taxon>
        <taxon>Marmotini</taxon>
        <taxon>Marmota</taxon>
    </lineage>
</organism>
<keyword evidence="1" id="KW-0812">Transmembrane</keyword>
<keyword evidence="3" id="KW-1185">Reference proteome</keyword>
<comment type="caution">
    <text evidence="2">The sequence shown here is derived from an EMBL/GenBank/DDBJ whole genome shotgun (WGS) entry which is preliminary data.</text>
</comment>
<evidence type="ECO:0008006" key="4">
    <source>
        <dbReference type="Google" id="ProtNLM"/>
    </source>
</evidence>
<evidence type="ECO:0000313" key="3">
    <source>
        <dbReference type="Proteomes" id="UP000335636"/>
    </source>
</evidence>
<dbReference type="Proteomes" id="UP000335636">
    <property type="component" value="Unassembled WGS sequence"/>
</dbReference>
<protein>
    <recommendedName>
        <fullName evidence="4">Ion transport domain-containing protein</fullName>
    </recommendedName>
</protein>
<dbReference type="EMBL" id="CABDUW010001104">
    <property type="protein sequence ID" value="VTJ78680.1"/>
    <property type="molecule type" value="Genomic_DNA"/>
</dbReference>
<dbReference type="AlphaFoldDB" id="A0A5E4CBH4"/>
<sequence>MQVSPSPQGTYQQEKVIGMLDLWVILMYFVFSGMNYSLNPEASQHDTNKSDVVLIIVLISLTRQVC</sequence>
<evidence type="ECO:0000313" key="2">
    <source>
        <dbReference type="EMBL" id="VTJ78680.1"/>
    </source>
</evidence>
<keyword evidence="1" id="KW-0472">Membrane</keyword>
<name>A0A5E4CBH4_MARMO</name>